<accession>A0A285Q2C0</accession>
<feature type="region of interest" description="Disordered" evidence="1">
    <location>
        <begin position="63"/>
        <end position="85"/>
    </location>
</feature>
<organism evidence="2">
    <name type="scientific">Cedratvirus lausannensis</name>
    <dbReference type="NCBI Taxonomy" id="2023205"/>
    <lineage>
        <taxon>Viruses</taxon>
        <taxon>Pithoviruses</taxon>
        <taxon>Orthocedratvirinae</taxon>
        <taxon>Alphacedratvirus</taxon>
        <taxon>Alphacedratvirus francolausannense</taxon>
    </lineage>
</organism>
<dbReference type="GO" id="GO:0004386">
    <property type="term" value="F:helicase activity"/>
    <property type="evidence" value="ECO:0007669"/>
    <property type="project" value="UniProtKB-KW"/>
</dbReference>
<proteinExistence type="predicted"/>
<name>A0A285Q2C0_9VIRU</name>
<keyword evidence="2" id="KW-0378">Hydrolase</keyword>
<keyword evidence="3" id="KW-1185">Reference proteome</keyword>
<protein>
    <submittedName>
        <fullName evidence="2">Helicase nuclease</fullName>
    </submittedName>
</protein>
<keyword evidence="2" id="KW-0067">ATP-binding</keyword>
<feature type="compositionally biased region" description="Acidic residues" evidence="1">
    <location>
        <begin position="65"/>
        <end position="76"/>
    </location>
</feature>
<reference evidence="2" key="1">
    <citation type="submission" date="2017-08" db="EMBL/GenBank/DDBJ databases">
        <authorList>
            <person name="de Groot N.N."/>
        </authorList>
    </citation>
    <scope>NUCLEOTIDE SEQUENCE</scope>
</reference>
<keyword evidence="2" id="KW-0347">Helicase</keyword>
<evidence type="ECO:0000256" key="1">
    <source>
        <dbReference type="SAM" id="MobiDB-lite"/>
    </source>
</evidence>
<evidence type="ECO:0000313" key="3">
    <source>
        <dbReference type="Proteomes" id="UP000274850"/>
    </source>
</evidence>
<dbReference type="Gene3D" id="3.40.960.10">
    <property type="entry name" value="VSR Endonuclease"/>
    <property type="match status" value="1"/>
</dbReference>
<keyword evidence="2" id="KW-0547">Nucleotide-binding</keyword>
<evidence type="ECO:0000313" key="2">
    <source>
        <dbReference type="EMBL" id="SOB74365.1"/>
    </source>
</evidence>
<dbReference type="EMBL" id="LT907979">
    <property type="protein sequence ID" value="SOB74365.1"/>
    <property type="molecule type" value="Genomic_DNA"/>
</dbReference>
<dbReference type="Proteomes" id="UP000274850">
    <property type="component" value="Segment"/>
</dbReference>
<gene>
    <name evidence="2" type="ORF">BQ9231_00482</name>
</gene>
<sequence>MYLWIVLIVVALLLIWLFYSGKETEEFVGLRAEDLENLTKVSREGGEEKLLPPVQKEEVCHAREEEGESNTLDDDLLPYHNGKSKKSKGEEICCSVMEKIYGVPFYTVRPNFLKNPETGRNLEIDCYNPELKIGVEYNGKQHYIYPNFTGMSREEFYNQLRRDRFKRESCDANDVYLITVPYTVKHQDIENYIRERLP</sequence>